<dbReference type="GO" id="GO:0009252">
    <property type="term" value="P:peptidoglycan biosynthetic process"/>
    <property type="evidence" value="ECO:0007669"/>
    <property type="project" value="UniProtKB-UniRule"/>
</dbReference>
<dbReference type="NCBIfam" id="TIGR00067">
    <property type="entry name" value="glut_race"/>
    <property type="match status" value="1"/>
</dbReference>
<protein>
    <recommendedName>
        <fullName evidence="2 7">Glutamate racemase</fullName>
        <ecNumber evidence="2 7">5.1.1.3</ecNumber>
    </recommendedName>
</protein>
<dbReference type="Pfam" id="PF01177">
    <property type="entry name" value="Asp_Glu_race"/>
    <property type="match status" value="1"/>
</dbReference>
<feature type="active site" description="Proton donor/acceptor" evidence="7">
    <location>
        <position position="93"/>
    </location>
</feature>
<dbReference type="Proteomes" id="UP000316852">
    <property type="component" value="Unassembled WGS sequence"/>
</dbReference>
<comment type="catalytic activity">
    <reaction evidence="1 7">
        <text>L-glutamate = D-glutamate</text>
        <dbReference type="Rhea" id="RHEA:12813"/>
        <dbReference type="ChEBI" id="CHEBI:29985"/>
        <dbReference type="ChEBI" id="CHEBI:29986"/>
        <dbReference type="EC" id="5.1.1.3"/>
    </reaction>
</comment>
<evidence type="ECO:0000313" key="9">
    <source>
        <dbReference type="EMBL" id="TMQ56867.1"/>
    </source>
</evidence>
<dbReference type="EC" id="5.1.1.3" evidence="2 7"/>
<organism evidence="9 10">
    <name type="scientific">Eiseniibacteriota bacterium</name>
    <dbReference type="NCBI Taxonomy" id="2212470"/>
    <lineage>
        <taxon>Bacteria</taxon>
        <taxon>Candidatus Eiseniibacteriota</taxon>
    </lineage>
</organism>
<dbReference type="AlphaFoldDB" id="A0A538SZP6"/>
<dbReference type="GO" id="GO:0008360">
    <property type="term" value="P:regulation of cell shape"/>
    <property type="evidence" value="ECO:0007669"/>
    <property type="project" value="UniProtKB-KW"/>
</dbReference>
<proteinExistence type="inferred from homology"/>
<reference evidence="9 10" key="1">
    <citation type="journal article" date="2019" name="Nat. Microbiol.">
        <title>Mediterranean grassland soil C-N compound turnover is dependent on rainfall and depth, and is mediated by genomically divergent microorganisms.</title>
        <authorList>
            <person name="Diamond S."/>
            <person name="Andeer P.F."/>
            <person name="Li Z."/>
            <person name="Crits-Christoph A."/>
            <person name="Burstein D."/>
            <person name="Anantharaman K."/>
            <person name="Lane K.R."/>
            <person name="Thomas B.C."/>
            <person name="Pan C."/>
            <person name="Northen T.R."/>
            <person name="Banfield J.F."/>
        </authorList>
    </citation>
    <scope>NUCLEOTIDE SEQUENCE [LARGE SCALE GENOMIC DNA]</scope>
    <source>
        <strain evidence="9">WS_6</strain>
    </source>
</reference>
<evidence type="ECO:0000313" key="10">
    <source>
        <dbReference type="Proteomes" id="UP000316852"/>
    </source>
</evidence>
<dbReference type="InterPro" id="IPR015942">
    <property type="entry name" value="Asp/Glu/hydantoin_racemase"/>
</dbReference>
<evidence type="ECO:0000256" key="3">
    <source>
        <dbReference type="ARBA" id="ARBA00022960"/>
    </source>
</evidence>
<evidence type="ECO:0000256" key="5">
    <source>
        <dbReference type="ARBA" id="ARBA00023235"/>
    </source>
</evidence>
<comment type="caution">
    <text evidence="9">The sequence shown here is derived from an EMBL/GenBank/DDBJ whole genome shotgun (WGS) entry which is preliminary data.</text>
</comment>
<evidence type="ECO:0000256" key="8">
    <source>
        <dbReference type="SAM" id="MobiDB-lite"/>
    </source>
</evidence>
<keyword evidence="6 7" id="KW-0961">Cell wall biogenesis/degradation</keyword>
<evidence type="ECO:0000256" key="4">
    <source>
        <dbReference type="ARBA" id="ARBA00022984"/>
    </source>
</evidence>
<feature type="compositionally biased region" description="Basic and acidic residues" evidence="8">
    <location>
        <begin position="1"/>
        <end position="10"/>
    </location>
</feature>
<dbReference type="InterPro" id="IPR001920">
    <property type="entry name" value="Asp/Glu_race"/>
</dbReference>
<name>A0A538SZP6_UNCEI</name>
<evidence type="ECO:0000256" key="6">
    <source>
        <dbReference type="ARBA" id="ARBA00023316"/>
    </source>
</evidence>
<keyword evidence="5 7" id="KW-0413">Isomerase</keyword>
<dbReference type="UniPathway" id="UPA00219"/>
<feature type="binding site" evidence="7">
    <location>
        <begin position="62"/>
        <end position="63"/>
    </location>
    <ligand>
        <name>substrate</name>
    </ligand>
</feature>
<feature type="active site" description="Proton donor/acceptor" evidence="7">
    <location>
        <position position="209"/>
    </location>
</feature>
<dbReference type="PANTHER" id="PTHR21198:SF2">
    <property type="entry name" value="GLUTAMATE RACEMASE"/>
    <property type="match status" value="1"/>
</dbReference>
<comment type="function">
    <text evidence="7">Provides the (R)-glutamate required for cell wall biosynthesis.</text>
</comment>
<dbReference type="InterPro" id="IPR004391">
    <property type="entry name" value="Glu_race"/>
</dbReference>
<evidence type="ECO:0000256" key="1">
    <source>
        <dbReference type="ARBA" id="ARBA00001602"/>
    </source>
</evidence>
<gene>
    <name evidence="7" type="primary">murI</name>
    <name evidence="9" type="ORF">E6K76_12075</name>
</gene>
<feature type="binding site" evidence="7">
    <location>
        <begin position="94"/>
        <end position="95"/>
    </location>
    <ligand>
        <name>substrate</name>
    </ligand>
</feature>
<feature type="binding site" evidence="7">
    <location>
        <begin position="30"/>
        <end position="31"/>
    </location>
    <ligand>
        <name>substrate</name>
    </ligand>
</feature>
<feature type="binding site" evidence="7">
    <location>
        <begin position="210"/>
        <end position="211"/>
    </location>
    <ligand>
        <name>substrate</name>
    </ligand>
</feature>
<dbReference type="PANTHER" id="PTHR21198">
    <property type="entry name" value="GLUTAMATE RACEMASE"/>
    <property type="match status" value="1"/>
</dbReference>
<dbReference type="GO" id="GO:0008881">
    <property type="term" value="F:glutamate racemase activity"/>
    <property type="evidence" value="ECO:0007669"/>
    <property type="project" value="UniProtKB-UniRule"/>
</dbReference>
<sequence length="304" mass="33065">MKGGRRDGRGLRGGHGRPTGRREHTLGVFDSGIGGLTVVRHLRRLLPSWDIVYFGDTARVPYGTKSDATVRRFAGEAARFLTQFGVSHLVVACNTVSAVALRHLTREFQELPVAGVIQPGAEAAVEATRSGRIGVIGTRATIASGAYEHAITAAAHRAGKKARVHALPCPLLVPLAEEGLARSRAAREVLRDYLAPLRAKHIDTLILGCTHYPPFKPAIRSVLGRRVTLIDSGEATARRLARSLKLDSNPAPRGRGSLECYVSDIPRQFEAIGRRFLGSRLGRVWLVPQDDLPWFQRPPVQGPP</sequence>
<dbReference type="EMBL" id="VBOW01000075">
    <property type="protein sequence ID" value="TMQ56867.1"/>
    <property type="molecule type" value="Genomic_DNA"/>
</dbReference>
<dbReference type="SUPFAM" id="SSF53681">
    <property type="entry name" value="Aspartate/glutamate racemase"/>
    <property type="match status" value="2"/>
</dbReference>
<dbReference type="FunFam" id="3.40.50.1860:FF:000001">
    <property type="entry name" value="Glutamate racemase"/>
    <property type="match status" value="1"/>
</dbReference>
<evidence type="ECO:0000256" key="7">
    <source>
        <dbReference type="HAMAP-Rule" id="MF_00258"/>
    </source>
</evidence>
<dbReference type="GO" id="GO:0071555">
    <property type="term" value="P:cell wall organization"/>
    <property type="evidence" value="ECO:0007669"/>
    <property type="project" value="UniProtKB-KW"/>
</dbReference>
<feature type="region of interest" description="Disordered" evidence="8">
    <location>
        <begin position="1"/>
        <end position="25"/>
    </location>
</feature>
<dbReference type="Gene3D" id="3.40.50.1860">
    <property type="match status" value="2"/>
</dbReference>
<comment type="similarity">
    <text evidence="7">Belongs to the aspartate/glutamate racemases family.</text>
</comment>
<dbReference type="HAMAP" id="MF_00258">
    <property type="entry name" value="Glu_racemase"/>
    <property type="match status" value="1"/>
</dbReference>
<evidence type="ECO:0000256" key="2">
    <source>
        <dbReference type="ARBA" id="ARBA00013090"/>
    </source>
</evidence>
<keyword evidence="4 7" id="KW-0573">Peptidoglycan synthesis</keyword>
<keyword evidence="3 7" id="KW-0133">Cell shape</keyword>
<accession>A0A538SZP6</accession>
<comment type="pathway">
    <text evidence="7">Cell wall biogenesis; peptidoglycan biosynthesis.</text>
</comment>